<evidence type="ECO:0000256" key="2">
    <source>
        <dbReference type="ARBA" id="ARBA00022723"/>
    </source>
</evidence>
<comment type="caution">
    <text evidence="16">The sequence shown here is derived from an EMBL/GenBank/DDBJ whole genome shotgun (WGS) entry which is preliminary data.</text>
</comment>
<evidence type="ECO:0000259" key="14">
    <source>
        <dbReference type="PROSITE" id="PS51293"/>
    </source>
</evidence>
<dbReference type="SUPFAM" id="SSF46689">
    <property type="entry name" value="Homeodomain-like"/>
    <property type="match status" value="2"/>
</dbReference>
<keyword evidence="7 8" id="KW-0539">Nucleus</keyword>
<dbReference type="InterPro" id="IPR017884">
    <property type="entry name" value="SANT_dom"/>
</dbReference>
<feature type="compositionally biased region" description="Low complexity" evidence="10">
    <location>
        <begin position="426"/>
        <end position="441"/>
    </location>
</feature>
<evidence type="ECO:0000259" key="15">
    <source>
        <dbReference type="PROSITE" id="PS51294"/>
    </source>
</evidence>
<keyword evidence="3 9" id="KW-0863">Zinc-finger</keyword>
<dbReference type="EMBL" id="CCBN010000018">
    <property type="protein sequence ID" value="CDO57061.1"/>
    <property type="molecule type" value="Genomic_DNA"/>
</dbReference>
<dbReference type="SMART" id="SM00291">
    <property type="entry name" value="ZnF_ZZ"/>
    <property type="match status" value="1"/>
</dbReference>
<dbReference type="PROSITE" id="PS01357">
    <property type="entry name" value="ZF_ZZ_1"/>
    <property type="match status" value="1"/>
</dbReference>
<feature type="domain" description="HTH myb-type" evidence="15">
    <location>
        <begin position="79"/>
        <end position="126"/>
    </location>
</feature>
<evidence type="ECO:0000256" key="7">
    <source>
        <dbReference type="ARBA" id="ARBA00023242"/>
    </source>
</evidence>
<evidence type="ECO:0000256" key="1">
    <source>
        <dbReference type="ARBA" id="ARBA00004123"/>
    </source>
</evidence>
<dbReference type="PROSITE" id="PS51293">
    <property type="entry name" value="SANT"/>
    <property type="match status" value="1"/>
</dbReference>
<dbReference type="Pfam" id="PF04433">
    <property type="entry name" value="SWIRM"/>
    <property type="match status" value="1"/>
</dbReference>
<dbReference type="PANTHER" id="PTHR12374:SF20">
    <property type="entry name" value="TRANSCRIPTIONAL ADAPTER 2-ALPHA"/>
    <property type="match status" value="1"/>
</dbReference>
<dbReference type="GO" id="GO:0070461">
    <property type="term" value="C:SAGA-type complex"/>
    <property type="evidence" value="ECO:0007669"/>
    <property type="project" value="TreeGrafter"/>
</dbReference>
<dbReference type="InterPro" id="IPR041983">
    <property type="entry name" value="ADA2-like_ZZ"/>
</dbReference>
<dbReference type="SUPFAM" id="SSF57850">
    <property type="entry name" value="RING/U-box"/>
    <property type="match status" value="1"/>
</dbReference>
<feature type="region of interest" description="Disordered" evidence="10">
    <location>
        <begin position="404"/>
        <end position="446"/>
    </location>
</feature>
<dbReference type="STRING" id="1173061.A0A0J9XJ81"/>
<dbReference type="PROSITE" id="PS50934">
    <property type="entry name" value="SWIRM"/>
    <property type="match status" value="1"/>
</dbReference>
<dbReference type="Gene3D" id="1.10.10.60">
    <property type="entry name" value="Homeodomain-like"/>
    <property type="match status" value="1"/>
</dbReference>
<dbReference type="Pfam" id="PF22941">
    <property type="entry name" value="TADA2A-like_3rd"/>
    <property type="match status" value="1"/>
</dbReference>
<dbReference type="InterPro" id="IPR000433">
    <property type="entry name" value="Znf_ZZ"/>
</dbReference>
<dbReference type="PROSITE" id="PS50090">
    <property type="entry name" value="MYB_LIKE"/>
    <property type="match status" value="1"/>
</dbReference>
<evidence type="ECO:0000259" key="11">
    <source>
        <dbReference type="PROSITE" id="PS50090"/>
    </source>
</evidence>
<dbReference type="InterPro" id="IPR016827">
    <property type="entry name" value="Ada2/TADA2"/>
</dbReference>
<keyword evidence="5 8" id="KW-0805">Transcription regulation</keyword>
<gene>
    <name evidence="16" type="ORF">BN980_GECA18s01770g</name>
</gene>
<evidence type="ECO:0000259" key="12">
    <source>
        <dbReference type="PROSITE" id="PS50135"/>
    </source>
</evidence>
<dbReference type="CDD" id="cd00167">
    <property type="entry name" value="SANT"/>
    <property type="match status" value="1"/>
</dbReference>
<comment type="subcellular location">
    <subcellularLocation>
        <location evidence="1 8">Nucleus</location>
    </subcellularLocation>
</comment>
<sequence>MTTASAPSVKKIPEPGAKFHCDICSCDCSNLVGITCAVCPDYDLCVQCFAQGKYSGNHRPWHDYQIIEQHAYPIFEEDWGADEELLLIEGMKNFGCGNWQDIADHIGGRTKEEVAEHYTRVYLESETYPVPNLKRKFNIDPTEFAQKRRKRIEENRANAMKLAPPKQKPNASVPSCHEVQGYMPGRLEFETEYENDAEMTIKDMMFDPEDNETEIELKLTILNIYNSRLTTRAERKRVMLEHGLLDYRKNMAIEKKKTKEEREFFNKIKALARLMTAQDYQTFIANITTELHCRRRIAELQEYRRNGIRTFAMAAKYENDKAVRMNALNSNGGSSNLISSNISQMMMLGGTRHTANSSSRYASGFNTPVRETISVTGNKVFSGSVHPLHHSTVDIKKYLSNDVMSMDPPAPPATAAPANGTAGDENTSTETNTNNINNTNNPADSANVELTTTSAAAHAATAANGQLSISDINTNALTPATAVRLAAMNNKLFRKPVANPLDISRATDVELLSPEEQVLCSQLRILPKPYLSIKETLFRELLRSGGVLKKRTARELIKIDVNKTARIYEFFQAQRWIA</sequence>
<evidence type="ECO:0000256" key="10">
    <source>
        <dbReference type="SAM" id="MobiDB-lite"/>
    </source>
</evidence>
<evidence type="ECO:0000256" key="4">
    <source>
        <dbReference type="ARBA" id="ARBA00022833"/>
    </source>
</evidence>
<feature type="domain" description="ZZ-type" evidence="12">
    <location>
        <begin position="16"/>
        <end position="72"/>
    </location>
</feature>
<dbReference type="Proteomes" id="UP000242525">
    <property type="component" value="Unassembled WGS sequence"/>
</dbReference>
<feature type="domain" description="SANT" evidence="14">
    <location>
        <begin position="74"/>
        <end position="126"/>
    </location>
</feature>
<dbReference type="InterPro" id="IPR055141">
    <property type="entry name" value="TADA2A_B-like_dom"/>
</dbReference>
<keyword evidence="4" id="KW-0862">Zinc</keyword>
<dbReference type="GO" id="GO:0006357">
    <property type="term" value="P:regulation of transcription by RNA polymerase II"/>
    <property type="evidence" value="ECO:0007669"/>
    <property type="project" value="InterPro"/>
</dbReference>
<accession>A0A0J9XJ81</accession>
<dbReference type="InterPro" id="IPR007526">
    <property type="entry name" value="SWIRM"/>
</dbReference>
<dbReference type="GO" id="GO:0003713">
    <property type="term" value="F:transcription coactivator activity"/>
    <property type="evidence" value="ECO:0007669"/>
    <property type="project" value="InterPro"/>
</dbReference>
<dbReference type="FunFam" id="1.10.10.10:FF:000087">
    <property type="entry name" value="Transcriptional adapter 2"/>
    <property type="match status" value="1"/>
</dbReference>
<dbReference type="PANTHER" id="PTHR12374">
    <property type="entry name" value="TRANSCRIPTIONAL ADAPTOR 2 ADA2 -RELATED"/>
    <property type="match status" value="1"/>
</dbReference>
<dbReference type="CDD" id="cd02335">
    <property type="entry name" value="ZZ_ADA2"/>
    <property type="match status" value="1"/>
</dbReference>
<proteinExistence type="predicted"/>
<dbReference type="FunFam" id="3.30.60.90:FF:000008">
    <property type="entry name" value="Transcriptional adapter 2"/>
    <property type="match status" value="1"/>
</dbReference>
<organism evidence="16 17">
    <name type="scientific">Geotrichum candidum</name>
    <name type="common">Oospora lactis</name>
    <name type="synonym">Dipodascus geotrichum</name>
    <dbReference type="NCBI Taxonomy" id="1173061"/>
    <lineage>
        <taxon>Eukaryota</taxon>
        <taxon>Fungi</taxon>
        <taxon>Dikarya</taxon>
        <taxon>Ascomycota</taxon>
        <taxon>Saccharomycotina</taxon>
        <taxon>Dipodascomycetes</taxon>
        <taxon>Dipodascales</taxon>
        <taxon>Dipodascaceae</taxon>
        <taxon>Geotrichum</taxon>
    </lineage>
</organism>
<dbReference type="AlphaFoldDB" id="A0A0J9XJ81"/>
<dbReference type="GO" id="GO:0008270">
    <property type="term" value="F:zinc ion binding"/>
    <property type="evidence" value="ECO:0007669"/>
    <property type="project" value="UniProtKB-KW"/>
</dbReference>
<dbReference type="FunFam" id="1.10.10.60:FF:000115">
    <property type="entry name" value="Transcriptional adapter 2"/>
    <property type="match status" value="1"/>
</dbReference>
<dbReference type="PROSITE" id="PS51294">
    <property type="entry name" value="HTH_MYB"/>
    <property type="match status" value="1"/>
</dbReference>
<protein>
    <recommendedName>
        <fullName evidence="8">Transcriptional adapter 2</fullName>
    </recommendedName>
</protein>
<dbReference type="InterPro" id="IPR043145">
    <property type="entry name" value="Znf_ZZ_sf"/>
</dbReference>
<dbReference type="InterPro" id="IPR001005">
    <property type="entry name" value="SANT/Myb"/>
</dbReference>
<dbReference type="Pfam" id="PF00249">
    <property type="entry name" value="Myb_DNA-binding"/>
    <property type="match status" value="1"/>
</dbReference>
<dbReference type="GO" id="GO:0003682">
    <property type="term" value="F:chromatin binding"/>
    <property type="evidence" value="ECO:0007669"/>
    <property type="project" value="TreeGrafter"/>
</dbReference>
<evidence type="ECO:0000259" key="13">
    <source>
        <dbReference type="PROSITE" id="PS50934"/>
    </source>
</evidence>
<evidence type="ECO:0000256" key="3">
    <source>
        <dbReference type="ARBA" id="ARBA00022771"/>
    </source>
</evidence>
<feature type="domain" description="SWIRM" evidence="13">
    <location>
        <begin position="492"/>
        <end position="578"/>
    </location>
</feature>
<dbReference type="Gene3D" id="1.10.10.10">
    <property type="entry name" value="Winged helix-like DNA-binding domain superfamily/Winged helix DNA-binding domain"/>
    <property type="match status" value="1"/>
</dbReference>
<evidence type="ECO:0000256" key="6">
    <source>
        <dbReference type="ARBA" id="ARBA00023163"/>
    </source>
</evidence>
<dbReference type="SMART" id="SM00717">
    <property type="entry name" value="SANT"/>
    <property type="match status" value="1"/>
</dbReference>
<dbReference type="PROSITE" id="PS50135">
    <property type="entry name" value="ZF_ZZ_2"/>
    <property type="match status" value="1"/>
</dbReference>
<dbReference type="InterPro" id="IPR036388">
    <property type="entry name" value="WH-like_DNA-bd_sf"/>
</dbReference>
<keyword evidence="17" id="KW-1185">Reference proteome</keyword>
<dbReference type="GO" id="GO:0006338">
    <property type="term" value="P:chromatin remodeling"/>
    <property type="evidence" value="ECO:0007669"/>
    <property type="project" value="TreeGrafter"/>
</dbReference>
<evidence type="ECO:0000313" key="17">
    <source>
        <dbReference type="Proteomes" id="UP000242525"/>
    </source>
</evidence>
<keyword evidence="2" id="KW-0479">Metal-binding</keyword>
<dbReference type="PIRSF" id="PIRSF025024">
    <property type="entry name" value="Transcriptional_adaptor_2"/>
    <property type="match status" value="1"/>
</dbReference>
<dbReference type="OrthoDB" id="270417at2759"/>
<dbReference type="Gene3D" id="3.30.60.90">
    <property type="match status" value="1"/>
</dbReference>
<evidence type="ECO:0000256" key="8">
    <source>
        <dbReference type="PIRNR" id="PIRNR025024"/>
    </source>
</evidence>
<reference evidence="16" key="1">
    <citation type="submission" date="2014-03" db="EMBL/GenBank/DDBJ databases">
        <authorList>
            <person name="Casaregola S."/>
        </authorList>
    </citation>
    <scope>NUCLEOTIDE SEQUENCE [LARGE SCALE GENOMIC DNA]</scope>
    <source>
        <strain evidence="16">CLIB 918</strain>
    </source>
</reference>
<dbReference type="Pfam" id="PF25299">
    <property type="entry name" value="ZZ_ADA2"/>
    <property type="match status" value="1"/>
</dbReference>
<evidence type="ECO:0000256" key="5">
    <source>
        <dbReference type="ARBA" id="ARBA00023015"/>
    </source>
</evidence>
<evidence type="ECO:0000256" key="9">
    <source>
        <dbReference type="PROSITE-ProRule" id="PRU00228"/>
    </source>
</evidence>
<dbReference type="GO" id="GO:0005634">
    <property type="term" value="C:nucleus"/>
    <property type="evidence" value="ECO:0007669"/>
    <property type="project" value="UniProtKB-SubCell"/>
</dbReference>
<feature type="domain" description="Myb-like" evidence="11">
    <location>
        <begin position="79"/>
        <end position="122"/>
    </location>
</feature>
<name>A0A0J9XJ81_GEOCN</name>
<dbReference type="InterPro" id="IPR017930">
    <property type="entry name" value="Myb_dom"/>
</dbReference>
<keyword evidence="6 8" id="KW-0804">Transcription</keyword>
<evidence type="ECO:0000313" key="16">
    <source>
        <dbReference type="EMBL" id="CDO57061.1"/>
    </source>
</evidence>
<dbReference type="InterPro" id="IPR009057">
    <property type="entry name" value="Homeodomain-like_sf"/>
</dbReference>